<dbReference type="Pfam" id="PF01435">
    <property type="entry name" value="Peptidase_M48"/>
    <property type="match status" value="1"/>
</dbReference>
<dbReference type="InterPro" id="IPR051156">
    <property type="entry name" value="Mito/Outer_Membr_Metalloprot"/>
</dbReference>
<evidence type="ECO:0000256" key="6">
    <source>
        <dbReference type="ARBA" id="ARBA00023049"/>
    </source>
</evidence>
<dbReference type="OrthoDB" id="9810445at2"/>
<keyword evidence="4" id="KW-0378">Hydrolase</keyword>
<keyword evidence="6" id="KW-0482">Metalloprotease</keyword>
<dbReference type="GO" id="GO:0004222">
    <property type="term" value="F:metalloendopeptidase activity"/>
    <property type="evidence" value="ECO:0007669"/>
    <property type="project" value="InterPro"/>
</dbReference>
<dbReference type="GO" id="GO:0051603">
    <property type="term" value="P:proteolysis involved in protein catabolic process"/>
    <property type="evidence" value="ECO:0007669"/>
    <property type="project" value="TreeGrafter"/>
</dbReference>
<evidence type="ECO:0000313" key="10">
    <source>
        <dbReference type="Proteomes" id="UP000308707"/>
    </source>
</evidence>
<gene>
    <name evidence="9" type="ORF">FCE95_06715</name>
</gene>
<evidence type="ECO:0000313" key="9">
    <source>
        <dbReference type="EMBL" id="TKR33956.1"/>
    </source>
</evidence>
<evidence type="ECO:0000256" key="2">
    <source>
        <dbReference type="ARBA" id="ARBA00022670"/>
    </source>
</evidence>
<keyword evidence="2" id="KW-0645">Protease</keyword>
<dbReference type="GO" id="GO:0046872">
    <property type="term" value="F:metal ion binding"/>
    <property type="evidence" value="ECO:0007669"/>
    <property type="project" value="UniProtKB-KW"/>
</dbReference>
<evidence type="ECO:0000256" key="3">
    <source>
        <dbReference type="ARBA" id="ARBA00022723"/>
    </source>
</evidence>
<keyword evidence="3" id="KW-0479">Metal-binding</keyword>
<feature type="compositionally biased region" description="Basic residues" evidence="7">
    <location>
        <begin position="154"/>
        <end position="169"/>
    </location>
</feature>
<feature type="region of interest" description="Disordered" evidence="7">
    <location>
        <begin position="1"/>
        <end position="176"/>
    </location>
</feature>
<dbReference type="CDD" id="cd07324">
    <property type="entry name" value="M48C_Oma1-like"/>
    <property type="match status" value="1"/>
</dbReference>
<dbReference type="AlphaFoldDB" id="A0A4U5JXN9"/>
<dbReference type="EMBL" id="SZUA01000001">
    <property type="protein sequence ID" value="TKR33956.1"/>
    <property type="molecule type" value="Genomic_DNA"/>
</dbReference>
<dbReference type="PANTHER" id="PTHR22726:SF1">
    <property type="entry name" value="METALLOENDOPEPTIDASE OMA1, MITOCHONDRIAL"/>
    <property type="match status" value="1"/>
</dbReference>
<dbReference type="Gene3D" id="3.30.2010.10">
    <property type="entry name" value="Metalloproteases ('zincins'), catalytic domain"/>
    <property type="match status" value="1"/>
</dbReference>
<feature type="compositionally biased region" description="Basic residues" evidence="7">
    <location>
        <begin position="86"/>
        <end position="106"/>
    </location>
</feature>
<protein>
    <recommendedName>
        <fullName evidence="8">Peptidase M48 domain-containing protein</fullName>
    </recommendedName>
</protein>
<comment type="caution">
    <text evidence="9">The sequence shown here is derived from an EMBL/GenBank/DDBJ whole genome shotgun (WGS) entry which is preliminary data.</text>
</comment>
<evidence type="ECO:0000259" key="8">
    <source>
        <dbReference type="Pfam" id="PF01435"/>
    </source>
</evidence>
<feature type="domain" description="Peptidase M48" evidence="8">
    <location>
        <begin position="236"/>
        <end position="419"/>
    </location>
</feature>
<dbReference type="InterPro" id="IPR001915">
    <property type="entry name" value="Peptidase_M48"/>
</dbReference>
<proteinExistence type="predicted"/>
<reference evidence="9 10" key="1">
    <citation type="submission" date="2019-04" db="EMBL/GenBank/DDBJ databases">
        <title>Reference strain of H23.</title>
        <authorList>
            <person name="Luo X."/>
        </authorList>
    </citation>
    <scope>NUCLEOTIDE SEQUENCE [LARGE SCALE GENOMIC DNA]</scope>
    <source>
        <strain evidence="9 10">H23</strain>
    </source>
</reference>
<dbReference type="PANTHER" id="PTHR22726">
    <property type="entry name" value="METALLOENDOPEPTIDASE OMA1"/>
    <property type="match status" value="1"/>
</dbReference>
<accession>A0A4U5JXN9</accession>
<comment type="cofactor">
    <cofactor evidence="1">
        <name>Zn(2+)</name>
        <dbReference type="ChEBI" id="CHEBI:29105"/>
    </cofactor>
</comment>
<sequence length="564" mass="61976">MDRSRTQAVSAGRPRSASGPGHRSAPGFRHPGRRRPGEPPAPDVSAEPGGLAEHPAVLAQQRHRSAAQQARQVRLDAGPGRGRTAPSHRRRLRFVHLRPRQLHQRRPRGDAGGRLPAAGRRHRRRHPNRAGLAGRSAHRPSGLAQPAAGPDRRLARRARRARDRRRSAQRHAGQAAMKTRALGIGLLVALTACASQAPIRDNKPGTAPAAGSDEAELWYAMERAETELQRSPLRVRDPALNEYVRKVACEVSGEYCKDLRVYVMDVPQFNASMAPNGVMLVWTGALLRARDEAELAFVLGHEAGHFKAQHSLKQWRRIKDTSAMLTVFQVLAYGAGAPNTAMLGSLAGYATLFKFTRDQEREADRLGFQAIVEHGYDPRAGIDLWARMKREEDTRKYDKPSPAFSTHPATAERLADITAAADAVANASNERRRDAYRAATRPYLEHWLDTELARRAYAASLLVIGELLADSPQQDEGVLTFYLGEAHRRRNADGDRAAAARLYAQAVAMPGAPAAAWREHGFALRASGRNADARVALQRYLADAPQAEDRAFVQRELDKLGGGS</sequence>
<dbReference type="GO" id="GO:0016020">
    <property type="term" value="C:membrane"/>
    <property type="evidence" value="ECO:0007669"/>
    <property type="project" value="TreeGrafter"/>
</dbReference>
<keyword evidence="5" id="KW-0862">Zinc</keyword>
<evidence type="ECO:0000256" key="1">
    <source>
        <dbReference type="ARBA" id="ARBA00001947"/>
    </source>
</evidence>
<evidence type="ECO:0000256" key="7">
    <source>
        <dbReference type="SAM" id="MobiDB-lite"/>
    </source>
</evidence>
<feature type="compositionally biased region" description="Basic residues" evidence="7">
    <location>
        <begin position="119"/>
        <end position="128"/>
    </location>
</feature>
<dbReference type="Proteomes" id="UP000308707">
    <property type="component" value="Unassembled WGS sequence"/>
</dbReference>
<evidence type="ECO:0000256" key="4">
    <source>
        <dbReference type="ARBA" id="ARBA00022801"/>
    </source>
</evidence>
<keyword evidence="10" id="KW-1185">Reference proteome</keyword>
<evidence type="ECO:0000256" key="5">
    <source>
        <dbReference type="ARBA" id="ARBA00022833"/>
    </source>
</evidence>
<name>A0A4U5JXN9_9GAMM</name>
<organism evidence="9 10">
    <name type="scientific">Luteimonas gilva</name>
    <dbReference type="NCBI Taxonomy" id="2572684"/>
    <lineage>
        <taxon>Bacteria</taxon>
        <taxon>Pseudomonadati</taxon>
        <taxon>Pseudomonadota</taxon>
        <taxon>Gammaproteobacteria</taxon>
        <taxon>Lysobacterales</taxon>
        <taxon>Lysobacteraceae</taxon>
        <taxon>Luteimonas</taxon>
    </lineage>
</organism>